<comment type="caution">
    <text evidence="9">The sequence shown here is derived from an EMBL/GenBank/DDBJ whole genome shotgun (WGS) entry which is preliminary data.</text>
</comment>
<protein>
    <recommendedName>
        <fullName evidence="4">Endolytic peptidoglycan transglycosylase RlpA</fullName>
        <ecNumber evidence="4">4.2.2.-</ecNumber>
    </recommendedName>
</protein>
<dbReference type="GO" id="GO:0005886">
    <property type="term" value="C:plasma membrane"/>
    <property type="evidence" value="ECO:0007669"/>
    <property type="project" value="UniProtKB-SubCell"/>
</dbReference>
<dbReference type="SUPFAM" id="SSF110997">
    <property type="entry name" value="Sporulation related repeat"/>
    <property type="match status" value="1"/>
</dbReference>
<feature type="signal peptide" evidence="7">
    <location>
        <begin position="1"/>
        <end position="24"/>
    </location>
</feature>
<dbReference type="InterPro" id="IPR007730">
    <property type="entry name" value="SPOR-like_dom"/>
</dbReference>
<dbReference type="EC" id="4.2.2.-" evidence="4"/>
<feature type="region of interest" description="Disordered" evidence="6">
    <location>
        <begin position="29"/>
        <end position="53"/>
    </location>
</feature>
<dbReference type="Gene3D" id="2.40.40.10">
    <property type="entry name" value="RlpA-like domain"/>
    <property type="match status" value="1"/>
</dbReference>
<proteinExistence type="inferred from homology"/>
<evidence type="ECO:0000256" key="6">
    <source>
        <dbReference type="SAM" id="MobiDB-lite"/>
    </source>
</evidence>
<keyword evidence="3 4" id="KW-0961">Cell wall biogenesis/degradation</keyword>
<dbReference type="GO" id="GO:0008932">
    <property type="term" value="F:lytic endotransglycosylase activity"/>
    <property type="evidence" value="ECO:0007669"/>
    <property type="project" value="UniProtKB-UniRule"/>
</dbReference>
<evidence type="ECO:0000256" key="1">
    <source>
        <dbReference type="ARBA" id="ARBA00022729"/>
    </source>
</evidence>
<evidence type="ECO:0000259" key="8">
    <source>
        <dbReference type="PROSITE" id="PS51724"/>
    </source>
</evidence>
<dbReference type="FunFam" id="2.40.40.10:FF:000003">
    <property type="entry name" value="Endolytic peptidoglycan transglycosylase RlpA"/>
    <property type="match status" value="1"/>
</dbReference>
<dbReference type="PROSITE" id="PS51257">
    <property type="entry name" value="PROKAR_LIPOPROTEIN"/>
    <property type="match status" value="1"/>
</dbReference>
<evidence type="ECO:0000256" key="2">
    <source>
        <dbReference type="ARBA" id="ARBA00023239"/>
    </source>
</evidence>
<feature type="compositionally biased region" description="Polar residues" evidence="6">
    <location>
        <begin position="37"/>
        <end position="49"/>
    </location>
</feature>
<dbReference type="PANTHER" id="PTHR34183:SF1">
    <property type="entry name" value="ENDOLYTIC PEPTIDOGLYCAN TRANSGLYCOSYLASE RLPA"/>
    <property type="match status" value="1"/>
</dbReference>
<evidence type="ECO:0000256" key="4">
    <source>
        <dbReference type="HAMAP-Rule" id="MF_02071"/>
    </source>
</evidence>
<feature type="domain" description="SPOR" evidence="8">
    <location>
        <begin position="283"/>
        <end position="362"/>
    </location>
</feature>
<evidence type="ECO:0000256" key="7">
    <source>
        <dbReference type="SAM" id="SignalP"/>
    </source>
</evidence>
<dbReference type="Pfam" id="PF05036">
    <property type="entry name" value="SPOR"/>
    <property type="match status" value="1"/>
</dbReference>
<dbReference type="EMBL" id="BMCG01000001">
    <property type="protein sequence ID" value="GGB98396.1"/>
    <property type="molecule type" value="Genomic_DNA"/>
</dbReference>
<dbReference type="InterPro" id="IPR036908">
    <property type="entry name" value="RlpA-like_sf"/>
</dbReference>
<reference evidence="9" key="1">
    <citation type="journal article" date="2014" name="Int. J. Syst. Evol. Microbiol.">
        <title>Complete genome sequence of Corynebacterium casei LMG S-19264T (=DSM 44701T), isolated from a smear-ripened cheese.</title>
        <authorList>
            <consortium name="US DOE Joint Genome Institute (JGI-PGF)"/>
            <person name="Walter F."/>
            <person name="Albersmeier A."/>
            <person name="Kalinowski J."/>
            <person name="Ruckert C."/>
        </authorList>
    </citation>
    <scope>NUCLEOTIDE SEQUENCE</scope>
    <source>
        <strain evidence="9">CCM 7086</strain>
    </source>
</reference>
<comment type="similarity">
    <text evidence="4 5">Belongs to the RlpA family.</text>
</comment>
<comment type="subcellular location">
    <subcellularLocation>
        <location evidence="4">Cell membrane</location>
        <topology evidence="4">Lipid-anchor</topology>
    </subcellularLocation>
</comment>
<dbReference type="Proteomes" id="UP000620266">
    <property type="component" value="Unassembled WGS sequence"/>
</dbReference>
<keyword evidence="2 4" id="KW-0456">Lyase</keyword>
<comment type="function">
    <text evidence="4">Lytic transglycosylase with a strong preference for naked glycan strands that lack stem peptides.</text>
</comment>
<dbReference type="NCBIfam" id="TIGR00413">
    <property type="entry name" value="rlpA"/>
    <property type="match status" value="1"/>
</dbReference>
<evidence type="ECO:0000313" key="9">
    <source>
        <dbReference type="EMBL" id="GGB98396.1"/>
    </source>
</evidence>
<dbReference type="InterPro" id="IPR009009">
    <property type="entry name" value="RlpA-like_DPBB"/>
</dbReference>
<keyword evidence="4 9" id="KW-0449">Lipoprotein</keyword>
<dbReference type="Pfam" id="PF03330">
    <property type="entry name" value="DPBB_1"/>
    <property type="match status" value="1"/>
</dbReference>
<dbReference type="CDD" id="cd22268">
    <property type="entry name" value="DPBB_RlpA-like"/>
    <property type="match status" value="1"/>
</dbReference>
<dbReference type="Gene3D" id="3.30.70.1070">
    <property type="entry name" value="Sporulation related repeat"/>
    <property type="match status" value="1"/>
</dbReference>
<evidence type="ECO:0000256" key="3">
    <source>
        <dbReference type="ARBA" id="ARBA00023316"/>
    </source>
</evidence>
<dbReference type="AlphaFoldDB" id="A0A8J2UJV5"/>
<dbReference type="GO" id="GO:0071555">
    <property type="term" value="P:cell wall organization"/>
    <property type="evidence" value="ECO:0007669"/>
    <property type="project" value="UniProtKB-KW"/>
</dbReference>
<dbReference type="SUPFAM" id="SSF50685">
    <property type="entry name" value="Barwin-like endoglucanases"/>
    <property type="match status" value="1"/>
</dbReference>
<dbReference type="HAMAP" id="MF_02071">
    <property type="entry name" value="RlpA"/>
    <property type="match status" value="1"/>
</dbReference>
<keyword evidence="4" id="KW-1003">Cell membrane</keyword>
<evidence type="ECO:0000313" key="10">
    <source>
        <dbReference type="Proteomes" id="UP000620266"/>
    </source>
</evidence>
<keyword evidence="4" id="KW-0472">Membrane</keyword>
<feature type="chain" id="PRO_5035346689" description="Endolytic peptidoglycan transglycosylase RlpA" evidence="7">
    <location>
        <begin position="25"/>
        <end position="362"/>
    </location>
</feature>
<dbReference type="InterPro" id="IPR036680">
    <property type="entry name" value="SPOR-like_sf"/>
</dbReference>
<sequence length="362" mass="38454">MLSRFFFRPQVAGVLSALTLLLLAGCSTTPPSSSSSGKPAQTAGSTKSSGYPALPAAGSGRGGYYLDDGPGDNIPEGLMEVADAEPRIEPYSKRGNSPYVVFGKRYVPFTDDRPYKVRGHGSWYGKKFHGQKTSSGERYDMYKMTAAHPTLPIPSYARVTNVSNGRQVIVRVNDRGPFRSGRVIDLSYTAALRLGYISHGSTELEVERLLPADIERILAEKRSRTAVAGVEAGSDSLVPSVQSSTLAAPVLQPVSAAPQADAMQRAAPVTAPAPALSTQPAAPQAAAGYYLQFGAYSQSANAEAARARLSQSTAHLLASLHVESVDNLYRIYSGPFATRDDAATIAGQVEQSSGIKPFIVQR</sequence>
<dbReference type="PROSITE" id="PS51724">
    <property type="entry name" value="SPOR"/>
    <property type="match status" value="1"/>
</dbReference>
<organism evidence="9 10">
    <name type="scientific">Oxalicibacterium flavum</name>
    <dbReference type="NCBI Taxonomy" id="179467"/>
    <lineage>
        <taxon>Bacteria</taxon>
        <taxon>Pseudomonadati</taxon>
        <taxon>Pseudomonadota</taxon>
        <taxon>Betaproteobacteria</taxon>
        <taxon>Burkholderiales</taxon>
        <taxon>Oxalobacteraceae</taxon>
        <taxon>Oxalicibacterium</taxon>
    </lineage>
</organism>
<evidence type="ECO:0000256" key="5">
    <source>
        <dbReference type="RuleBase" id="RU003495"/>
    </source>
</evidence>
<keyword evidence="1 7" id="KW-0732">Signal</keyword>
<keyword evidence="10" id="KW-1185">Reference proteome</keyword>
<accession>A0A8J2UJV5</accession>
<reference evidence="9" key="2">
    <citation type="submission" date="2020-09" db="EMBL/GenBank/DDBJ databases">
        <authorList>
            <person name="Sun Q."/>
            <person name="Sedlacek I."/>
        </authorList>
    </citation>
    <scope>NUCLEOTIDE SEQUENCE</scope>
    <source>
        <strain evidence="9">CCM 7086</strain>
    </source>
</reference>
<dbReference type="GO" id="GO:0042834">
    <property type="term" value="F:peptidoglycan binding"/>
    <property type="evidence" value="ECO:0007669"/>
    <property type="project" value="InterPro"/>
</dbReference>
<name>A0A8J2UJV5_9BURK</name>
<dbReference type="PANTHER" id="PTHR34183">
    <property type="entry name" value="ENDOLYTIC PEPTIDOGLYCAN TRANSGLYCOSYLASE RLPA"/>
    <property type="match status" value="1"/>
</dbReference>
<dbReference type="RefSeq" id="WP_188394548.1">
    <property type="nucleotide sequence ID" value="NZ_BMCG01000001.1"/>
</dbReference>
<dbReference type="InterPro" id="IPR034718">
    <property type="entry name" value="RlpA"/>
</dbReference>
<gene>
    <name evidence="4" type="primary">rlpA</name>
    <name evidence="9" type="ORF">GCM10007205_04620</name>
</gene>
<dbReference type="InterPro" id="IPR012997">
    <property type="entry name" value="RplA"/>
</dbReference>
<dbReference type="GO" id="GO:0000270">
    <property type="term" value="P:peptidoglycan metabolic process"/>
    <property type="evidence" value="ECO:0007669"/>
    <property type="project" value="UniProtKB-UniRule"/>
</dbReference>
<keyword evidence="4" id="KW-0564">Palmitate</keyword>